<evidence type="ECO:0000256" key="1">
    <source>
        <dbReference type="ARBA" id="ARBA00022723"/>
    </source>
</evidence>
<evidence type="ECO:0000256" key="4">
    <source>
        <dbReference type="PROSITE-ProRule" id="PRU00134"/>
    </source>
</evidence>
<dbReference type="PROSITE" id="PS50865">
    <property type="entry name" value="ZF_MYND_2"/>
    <property type="match status" value="1"/>
</dbReference>
<dbReference type="Pfam" id="PF01753">
    <property type="entry name" value="zf-MYND"/>
    <property type="match status" value="1"/>
</dbReference>
<name>A0AAD5DXW4_9CHLO</name>
<keyword evidence="7" id="KW-1185">Reference proteome</keyword>
<keyword evidence="3" id="KW-0862">Zinc</keyword>
<feature type="domain" description="MYND-type" evidence="5">
    <location>
        <begin position="773"/>
        <end position="820"/>
    </location>
</feature>
<evidence type="ECO:0000313" key="6">
    <source>
        <dbReference type="EMBL" id="KAI7844408.1"/>
    </source>
</evidence>
<dbReference type="AlphaFoldDB" id="A0AAD5DXW4"/>
<protein>
    <recommendedName>
        <fullName evidence="5">MYND-type domain-containing protein</fullName>
    </recommendedName>
</protein>
<keyword evidence="2 4" id="KW-0863">Zinc-finger</keyword>
<evidence type="ECO:0000256" key="2">
    <source>
        <dbReference type="ARBA" id="ARBA00022771"/>
    </source>
</evidence>
<evidence type="ECO:0000259" key="5">
    <source>
        <dbReference type="PROSITE" id="PS50865"/>
    </source>
</evidence>
<keyword evidence="1" id="KW-0479">Metal-binding</keyword>
<dbReference type="InterPro" id="IPR002893">
    <property type="entry name" value="Znf_MYND"/>
</dbReference>
<dbReference type="SUPFAM" id="SSF144232">
    <property type="entry name" value="HIT/MYND zinc finger-like"/>
    <property type="match status" value="1"/>
</dbReference>
<sequence>MSSDLLELLQRLERGFSAPCASRADAEALFADAVAFRREARRHALAEPAGIPSALAALLQRLGALNRALPTALELNGAAETQFNAACLAIEVCAQLASRLPLQHNDMFRLSSAVAVVFGTGPALLQRRTSAAAGAPTYLEQLFLACARQLAAASAALRQAVNMRLQPEATAAFVRTVGRAEAVLPWLAAVSQALLAVPSELQGARLQQLLGGSGDAAQGWHARVHTEYAELARSFLAGLTQTYSAALQQLPATQQAVLSVLLDRCLPVLAAGSSPDTLANEMHSAYGLAVCLGYALESPCLRSELAARMQQPASAAYLQQALQVVAALPLHRRQADTGGMFGAPHAGTALLLGRLCNCGGLPASTAAAAAWPFVEAMPHLAAMLAAVAADDSISVNQLAVACYGVQLASYWMVQHLPPISTDSQLAAWAAAVDASVELEPLLLQLQERCRSVPDEALQEAPLRLSRQLLVLLAGAGAASAHVKGKLAAAQPAAADERLTRQLWALHTSMCRLVAWLAADPGGGRAALLANDRMPGMAYLLQGFSRVRQALVGEATRALKEGLLSQERLHGMCAAHWAALQTLVQMLGGLAGCGDVLSSIVSDLYTICRNCEPLLTDGSLLALLSEAFVQLATKLPQLPESSQRQVAKLLDHVAGAIPRAGCLVAEGVHALKALDAAAEELDAPAAPTAQQRLLLQQVQQAAGVSAGVGFENGASSATVLALLPAISDRLPAATRLADLLHQWWQPAMQPERHKAAQLVLAQAAATRSCAYLRCANLGGKGGPAAGEVVGSKRCSACRAVWYCGTACSHADWREGGHRRVCKPLGAARRAAKEAAAAAAALAEEAGEGQRGS</sequence>
<organism evidence="6 7">
    <name type="scientific">Chlorella ohadii</name>
    <dbReference type="NCBI Taxonomy" id="2649997"/>
    <lineage>
        <taxon>Eukaryota</taxon>
        <taxon>Viridiplantae</taxon>
        <taxon>Chlorophyta</taxon>
        <taxon>core chlorophytes</taxon>
        <taxon>Trebouxiophyceae</taxon>
        <taxon>Chlorellales</taxon>
        <taxon>Chlorellaceae</taxon>
        <taxon>Chlorella clade</taxon>
        <taxon>Chlorella</taxon>
    </lineage>
</organism>
<comment type="caution">
    <text evidence="6">The sequence shown here is derived from an EMBL/GenBank/DDBJ whole genome shotgun (WGS) entry which is preliminary data.</text>
</comment>
<dbReference type="Proteomes" id="UP001205105">
    <property type="component" value="Unassembled WGS sequence"/>
</dbReference>
<dbReference type="EMBL" id="JADXDR010000031">
    <property type="protein sequence ID" value="KAI7844408.1"/>
    <property type="molecule type" value="Genomic_DNA"/>
</dbReference>
<evidence type="ECO:0000313" key="7">
    <source>
        <dbReference type="Proteomes" id="UP001205105"/>
    </source>
</evidence>
<gene>
    <name evidence="6" type="ORF">COHA_002002</name>
</gene>
<reference evidence="6" key="1">
    <citation type="submission" date="2020-11" db="EMBL/GenBank/DDBJ databases">
        <title>Chlorella ohadii genome sequencing and assembly.</title>
        <authorList>
            <person name="Murik O."/>
            <person name="Treves H."/>
            <person name="Kedem I."/>
            <person name="Shotland Y."/>
            <person name="Kaplan A."/>
        </authorList>
    </citation>
    <scope>NUCLEOTIDE SEQUENCE</scope>
    <source>
        <strain evidence="6">1</strain>
    </source>
</reference>
<evidence type="ECO:0000256" key="3">
    <source>
        <dbReference type="ARBA" id="ARBA00022833"/>
    </source>
</evidence>
<accession>A0AAD5DXW4</accession>
<dbReference type="Gene3D" id="6.10.140.2220">
    <property type="match status" value="1"/>
</dbReference>
<proteinExistence type="predicted"/>
<dbReference type="GO" id="GO:0008270">
    <property type="term" value="F:zinc ion binding"/>
    <property type="evidence" value="ECO:0007669"/>
    <property type="project" value="UniProtKB-KW"/>
</dbReference>